<evidence type="ECO:0000313" key="2">
    <source>
        <dbReference type="EMBL" id="CAH2073492.1"/>
    </source>
</evidence>
<feature type="region of interest" description="Disordered" evidence="1">
    <location>
        <begin position="1"/>
        <end position="23"/>
    </location>
</feature>
<proteinExistence type="predicted"/>
<feature type="compositionally biased region" description="Basic residues" evidence="1">
    <location>
        <begin position="1"/>
        <end position="11"/>
    </location>
</feature>
<dbReference type="Proteomes" id="UP000837857">
    <property type="component" value="Chromosome 7"/>
</dbReference>
<organism evidence="2 3">
    <name type="scientific">Iphiclides podalirius</name>
    <name type="common">scarce swallowtail</name>
    <dbReference type="NCBI Taxonomy" id="110791"/>
    <lineage>
        <taxon>Eukaryota</taxon>
        <taxon>Metazoa</taxon>
        <taxon>Ecdysozoa</taxon>
        <taxon>Arthropoda</taxon>
        <taxon>Hexapoda</taxon>
        <taxon>Insecta</taxon>
        <taxon>Pterygota</taxon>
        <taxon>Neoptera</taxon>
        <taxon>Endopterygota</taxon>
        <taxon>Lepidoptera</taxon>
        <taxon>Glossata</taxon>
        <taxon>Ditrysia</taxon>
        <taxon>Papilionoidea</taxon>
        <taxon>Papilionidae</taxon>
        <taxon>Papilioninae</taxon>
        <taxon>Iphiclides</taxon>
    </lineage>
</organism>
<feature type="non-terminal residue" evidence="2">
    <location>
        <position position="183"/>
    </location>
</feature>
<evidence type="ECO:0000313" key="3">
    <source>
        <dbReference type="Proteomes" id="UP000837857"/>
    </source>
</evidence>
<name>A0ABN8J2A9_9NEOP</name>
<reference evidence="2" key="1">
    <citation type="submission" date="2022-03" db="EMBL/GenBank/DDBJ databases">
        <authorList>
            <person name="Martin H S."/>
        </authorList>
    </citation>
    <scope>NUCLEOTIDE SEQUENCE</scope>
</reference>
<accession>A0ABN8J2A9</accession>
<feature type="region of interest" description="Disordered" evidence="1">
    <location>
        <begin position="135"/>
        <end position="156"/>
    </location>
</feature>
<keyword evidence="3" id="KW-1185">Reference proteome</keyword>
<protein>
    <submittedName>
        <fullName evidence="2">Uncharacterized protein</fullName>
    </submittedName>
</protein>
<evidence type="ECO:0000256" key="1">
    <source>
        <dbReference type="SAM" id="MobiDB-lite"/>
    </source>
</evidence>
<dbReference type="EMBL" id="OW152819">
    <property type="protein sequence ID" value="CAH2073492.1"/>
    <property type="molecule type" value="Genomic_DNA"/>
</dbReference>
<sequence>MNIKGTARRRGYGGLRNRGAGPRRTRVRQRCTCLERARAVRLLLEVLGGPKRGERRRRRLHAHWVLRQRVPAQVQRRLEAAPACGAHHRLRLVDQAHVLAQVGRVAVTPTALRAPHAARAARAARCQQHQFALRHAPPTTLPPPHPASNANRTGQHETAAAPEHFVVNGLLQMPSRVIALPKR</sequence>
<gene>
    <name evidence="2" type="ORF">IPOD504_LOCUS15663</name>
</gene>